<evidence type="ECO:0008006" key="3">
    <source>
        <dbReference type="Google" id="ProtNLM"/>
    </source>
</evidence>
<dbReference type="Pfam" id="PF11236">
    <property type="entry name" value="DUF3037"/>
    <property type="match status" value="1"/>
</dbReference>
<comment type="caution">
    <text evidence="1">The sequence shown here is derived from an EMBL/GenBank/DDBJ whole genome shotgun (WGS) entry which is preliminary data.</text>
</comment>
<dbReference type="AlphaFoldDB" id="A0A1J4MZY3"/>
<dbReference type="STRING" id="1844.UG56_026400"/>
<dbReference type="EMBL" id="JZDQ02000057">
    <property type="protein sequence ID" value="OIJ23713.1"/>
    <property type="molecule type" value="Genomic_DNA"/>
</dbReference>
<dbReference type="InterPro" id="IPR021398">
    <property type="entry name" value="DUF3037"/>
</dbReference>
<dbReference type="RefSeq" id="WP_045551277.1">
    <property type="nucleotide sequence ID" value="NZ_JZDQ02000057.1"/>
</dbReference>
<organism evidence="1 2">
    <name type="scientific">Nocardioides luteus</name>
    <dbReference type="NCBI Taxonomy" id="1844"/>
    <lineage>
        <taxon>Bacteria</taxon>
        <taxon>Bacillati</taxon>
        <taxon>Actinomycetota</taxon>
        <taxon>Actinomycetes</taxon>
        <taxon>Propionibacteriales</taxon>
        <taxon>Nocardioidaceae</taxon>
        <taxon>Nocardioides</taxon>
    </lineage>
</organism>
<proteinExistence type="predicted"/>
<dbReference type="Proteomes" id="UP000033772">
    <property type="component" value="Unassembled WGS sequence"/>
</dbReference>
<gene>
    <name evidence="1" type="ORF">UG56_026400</name>
</gene>
<sequence length="136" mass="14628">MDAYQYVVLRCVPRPEREEFLNVGVVLYCPEQKFLAARWTLDEQRLATFAPGLDLSLVRAALESVDLICAGAAHAGFGAGVRATAYGIRALSDNESARFGLLKAPKSTVLQPGPVHGGVTTDASAELDRIFAHQIA</sequence>
<protein>
    <recommendedName>
        <fullName evidence="3">DUF3037 domain-containing protein</fullName>
    </recommendedName>
</protein>
<keyword evidence="2" id="KW-1185">Reference proteome</keyword>
<dbReference type="OrthoDB" id="9803207at2"/>
<reference evidence="1" key="1">
    <citation type="submission" date="2016-10" db="EMBL/GenBank/DDBJ databases">
        <title>Draft Genome Sequence of Nocardioides luteus Strain BAFB, an Alkane-Degrading Bacterium Isolated from JP-7 Polluted Soil.</title>
        <authorList>
            <person name="Brown L."/>
            <person name="Ruiz O.N."/>
            <person name="Gunasekera T."/>
        </authorList>
    </citation>
    <scope>NUCLEOTIDE SEQUENCE [LARGE SCALE GENOMIC DNA]</scope>
    <source>
        <strain evidence="1">BAFB</strain>
    </source>
</reference>
<accession>A0A1J4MZY3</accession>
<name>A0A1J4MZY3_9ACTN</name>
<evidence type="ECO:0000313" key="1">
    <source>
        <dbReference type="EMBL" id="OIJ23713.1"/>
    </source>
</evidence>
<evidence type="ECO:0000313" key="2">
    <source>
        <dbReference type="Proteomes" id="UP000033772"/>
    </source>
</evidence>